<evidence type="ECO:0000256" key="2">
    <source>
        <dbReference type="ARBA" id="ARBA00022723"/>
    </source>
</evidence>
<dbReference type="Pfam" id="PF00503">
    <property type="entry name" value="G-alpha"/>
    <property type="match status" value="1"/>
</dbReference>
<dbReference type="PRINTS" id="PR00442">
    <property type="entry name" value="GPROTEINAQ"/>
</dbReference>
<name>A0ABV0TRV9_9TELE</name>
<dbReference type="SUPFAM" id="SSF47895">
    <property type="entry name" value="Transducin (alpha subunit), insertion domain"/>
    <property type="match status" value="1"/>
</dbReference>
<evidence type="ECO:0000256" key="4">
    <source>
        <dbReference type="ARBA" id="ARBA00022842"/>
    </source>
</evidence>
<keyword evidence="6 7" id="KW-0807">Transducer</keyword>
<evidence type="ECO:0000313" key="8">
    <source>
        <dbReference type="EMBL" id="MEQ2235660.1"/>
    </source>
</evidence>
<evidence type="ECO:0000313" key="9">
    <source>
        <dbReference type="Proteomes" id="UP001482620"/>
    </source>
</evidence>
<comment type="function">
    <text evidence="7">Guanine nucleotide-binding proteins (G proteins) are involved as modulators or transducers in various transmembrane signaling systems.</text>
</comment>
<dbReference type="InterPro" id="IPR027417">
    <property type="entry name" value="P-loop_NTPase"/>
</dbReference>
<sequence length="202" mass="23200">MTLISAGTCCLSPEAKEARRINAEIEKQLRRDKKDSRRQFKLLLLGTGESGKSTFIKQMRIIHGRGYSDEDRRGFTRLIYENIFTAMQAMIQAMSTLQISYKYEHNEANADLVSGVDVESVQTLTNPYVDALKSLWSDPGIQECYTRRREYQLSDSTKYYLSDLARIADSAYLPTQQDILRVRVATTGITEYPFDLENVVFR</sequence>
<protein>
    <recommendedName>
        <fullName evidence="7">Guanine nucleotide-binding protein subunit alpha</fullName>
    </recommendedName>
</protein>
<dbReference type="Gene3D" id="3.40.50.300">
    <property type="entry name" value="P-loop containing nucleotide triphosphate hydrolases"/>
    <property type="match status" value="1"/>
</dbReference>
<dbReference type="PROSITE" id="PS51882">
    <property type="entry name" value="G_ALPHA"/>
    <property type="match status" value="1"/>
</dbReference>
<comment type="similarity">
    <text evidence="1 7">Belongs to the G-alpha family. G(q) subfamily.</text>
</comment>
<dbReference type="InterPro" id="IPR011025">
    <property type="entry name" value="GproteinA_insert"/>
</dbReference>
<dbReference type="PRINTS" id="PR00318">
    <property type="entry name" value="GPROTEINA"/>
</dbReference>
<keyword evidence="2 7" id="KW-0479">Metal-binding</keyword>
<evidence type="ECO:0000256" key="6">
    <source>
        <dbReference type="ARBA" id="ARBA00023224"/>
    </source>
</evidence>
<dbReference type="EMBL" id="JAHRIQ010046596">
    <property type="protein sequence ID" value="MEQ2235660.1"/>
    <property type="molecule type" value="Genomic_DNA"/>
</dbReference>
<comment type="subunit">
    <text evidence="7">G proteins are composed of 3 units; alpha, beta and gamma. The alpha chain contains the guanine nucleotide binding site.</text>
</comment>
<proteinExistence type="inferred from homology"/>
<keyword evidence="5 7" id="KW-0342">GTP-binding</keyword>
<dbReference type="InterPro" id="IPR001019">
    <property type="entry name" value="Gprotein_alpha_su"/>
</dbReference>
<evidence type="ECO:0000256" key="7">
    <source>
        <dbReference type="RuleBase" id="RU369122"/>
    </source>
</evidence>
<keyword evidence="4 7" id="KW-0460">Magnesium</keyword>
<evidence type="ECO:0000256" key="5">
    <source>
        <dbReference type="ARBA" id="ARBA00023134"/>
    </source>
</evidence>
<reference evidence="8 9" key="1">
    <citation type="submission" date="2021-06" db="EMBL/GenBank/DDBJ databases">
        <authorList>
            <person name="Palmer J.M."/>
        </authorList>
    </citation>
    <scope>NUCLEOTIDE SEQUENCE [LARGE SCALE GENOMIC DNA]</scope>
    <source>
        <strain evidence="9">if_2019</strain>
        <tissue evidence="8">Muscle</tissue>
    </source>
</reference>
<dbReference type="Proteomes" id="UP001482620">
    <property type="component" value="Unassembled WGS sequence"/>
</dbReference>
<evidence type="ECO:0000256" key="1">
    <source>
        <dbReference type="ARBA" id="ARBA00007976"/>
    </source>
</evidence>
<accession>A0ABV0TRV9</accession>
<dbReference type="SMART" id="SM00275">
    <property type="entry name" value="G_alpha"/>
    <property type="match status" value="1"/>
</dbReference>
<dbReference type="PANTHER" id="PTHR10218:SF364">
    <property type="entry name" value="GUANINE NUCLEOTIDE-BINDING PROTEIN (G PROTEIN), Q POLYPEPTIDE"/>
    <property type="match status" value="1"/>
</dbReference>
<dbReference type="Gene3D" id="1.10.400.10">
    <property type="entry name" value="GI Alpha 1, domain 2-like"/>
    <property type="match status" value="1"/>
</dbReference>
<gene>
    <name evidence="8" type="ORF">ILYODFUR_004603</name>
</gene>
<dbReference type="SUPFAM" id="SSF52540">
    <property type="entry name" value="P-loop containing nucleoside triphosphate hydrolases"/>
    <property type="match status" value="1"/>
</dbReference>
<dbReference type="CDD" id="cd00066">
    <property type="entry name" value="G-alpha"/>
    <property type="match status" value="1"/>
</dbReference>
<dbReference type="InterPro" id="IPR000654">
    <property type="entry name" value="Gprotein_alpha_Q"/>
</dbReference>
<dbReference type="PANTHER" id="PTHR10218">
    <property type="entry name" value="GTP-BINDING PROTEIN ALPHA SUBUNIT"/>
    <property type="match status" value="1"/>
</dbReference>
<keyword evidence="3 7" id="KW-0547">Nucleotide-binding</keyword>
<keyword evidence="9" id="KW-1185">Reference proteome</keyword>
<organism evidence="8 9">
    <name type="scientific">Ilyodon furcidens</name>
    <name type="common">goldbreast splitfin</name>
    <dbReference type="NCBI Taxonomy" id="33524"/>
    <lineage>
        <taxon>Eukaryota</taxon>
        <taxon>Metazoa</taxon>
        <taxon>Chordata</taxon>
        <taxon>Craniata</taxon>
        <taxon>Vertebrata</taxon>
        <taxon>Euteleostomi</taxon>
        <taxon>Actinopterygii</taxon>
        <taxon>Neopterygii</taxon>
        <taxon>Teleostei</taxon>
        <taxon>Neoteleostei</taxon>
        <taxon>Acanthomorphata</taxon>
        <taxon>Ovalentaria</taxon>
        <taxon>Atherinomorphae</taxon>
        <taxon>Cyprinodontiformes</taxon>
        <taxon>Goodeidae</taxon>
        <taxon>Ilyodon</taxon>
    </lineage>
</organism>
<comment type="caution">
    <text evidence="8">The sequence shown here is derived from an EMBL/GenBank/DDBJ whole genome shotgun (WGS) entry which is preliminary data.</text>
</comment>
<evidence type="ECO:0000256" key="3">
    <source>
        <dbReference type="ARBA" id="ARBA00022741"/>
    </source>
</evidence>